<evidence type="ECO:0008006" key="8">
    <source>
        <dbReference type="Google" id="ProtNLM"/>
    </source>
</evidence>
<dbReference type="Gene3D" id="1.10.1450.10">
    <property type="entry name" value="Tetraspanin"/>
    <property type="match status" value="1"/>
</dbReference>
<evidence type="ECO:0000313" key="7">
    <source>
        <dbReference type="Proteomes" id="UP000192578"/>
    </source>
</evidence>
<evidence type="ECO:0000256" key="3">
    <source>
        <dbReference type="ARBA" id="ARBA00022989"/>
    </source>
</evidence>
<keyword evidence="2 5" id="KW-0812">Transmembrane</keyword>
<reference evidence="7" key="1">
    <citation type="submission" date="2017-01" db="EMBL/GenBank/DDBJ databases">
        <title>Comparative genomics of anhydrobiosis in the tardigrade Hypsibius dujardini.</title>
        <authorList>
            <person name="Yoshida Y."/>
            <person name="Koutsovoulos G."/>
            <person name="Laetsch D."/>
            <person name="Stevens L."/>
            <person name="Kumar S."/>
            <person name="Horikawa D."/>
            <person name="Ishino K."/>
            <person name="Komine S."/>
            <person name="Tomita M."/>
            <person name="Blaxter M."/>
            <person name="Arakawa K."/>
        </authorList>
    </citation>
    <scope>NUCLEOTIDE SEQUENCE [LARGE SCALE GENOMIC DNA]</scope>
    <source>
        <strain evidence="7">Z151</strain>
    </source>
</reference>
<dbReference type="OrthoDB" id="432835at2759"/>
<feature type="transmembrane region" description="Helical" evidence="5">
    <location>
        <begin position="50"/>
        <end position="70"/>
    </location>
</feature>
<comment type="caution">
    <text evidence="6">The sequence shown here is derived from an EMBL/GenBank/DDBJ whole genome shotgun (WGS) entry which is preliminary data.</text>
</comment>
<evidence type="ECO:0000256" key="5">
    <source>
        <dbReference type="SAM" id="Phobius"/>
    </source>
</evidence>
<dbReference type="InterPro" id="IPR008952">
    <property type="entry name" value="Tetraspanin_EC2_sf"/>
</dbReference>
<dbReference type="Proteomes" id="UP000192578">
    <property type="component" value="Unassembled WGS sequence"/>
</dbReference>
<keyword evidence="7" id="KW-1185">Reference proteome</keyword>
<dbReference type="InterPro" id="IPR018499">
    <property type="entry name" value="Tetraspanin/Peripherin"/>
</dbReference>
<evidence type="ECO:0000256" key="2">
    <source>
        <dbReference type="ARBA" id="ARBA00022692"/>
    </source>
</evidence>
<dbReference type="PANTHER" id="PTHR19282:SF544">
    <property type="entry name" value="TETRASPANIN"/>
    <property type="match status" value="1"/>
</dbReference>
<dbReference type="Pfam" id="PF00335">
    <property type="entry name" value="Tetraspanin"/>
    <property type="match status" value="1"/>
</dbReference>
<name>A0A1W0WHH9_HYPEX</name>
<accession>A0A1W0WHH9</accession>
<evidence type="ECO:0000256" key="1">
    <source>
        <dbReference type="ARBA" id="ARBA00004141"/>
    </source>
</evidence>
<evidence type="ECO:0000313" key="6">
    <source>
        <dbReference type="EMBL" id="OQV14661.1"/>
    </source>
</evidence>
<feature type="transmembrane region" description="Helical" evidence="5">
    <location>
        <begin position="82"/>
        <end position="103"/>
    </location>
</feature>
<organism evidence="6 7">
    <name type="scientific">Hypsibius exemplaris</name>
    <name type="common">Freshwater tardigrade</name>
    <dbReference type="NCBI Taxonomy" id="2072580"/>
    <lineage>
        <taxon>Eukaryota</taxon>
        <taxon>Metazoa</taxon>
        <taxon>Ecdysozoa</taxon>
        <taxon>Tardigrada</taxon>
        <taxon>Eutardigrada</taxon>
        <taxon>Parachela</taxon>
        <taxon>Hypsibioidea</taxon>
        <taxon>Hypsibiidae</taxon>
        <taxon>Hypsibius</taxon>
    </lineage>
</organism>
<protein>
    <recommendedName>
        <fullName evidence="8">Tetraspanin</fullName>
    </recommendedName>
</protein>
<proteinExistence type="predicted"/>
<comment type="subcellular location">
    <subcellularLocation>
        <location evidence="1">Membrane</location>
        <topology evidence="1">Multi-pass membrane protein</topology>
    </subcellularLocation>
</comment>
<sequence length="224" mass="23892">MVHVVKSLSMGWSVFYVMLAFAICAVSISWHGDGVNTGSVDLGFAHFLEAIIVLGTVLAVVGFVGCIGSLNDSFYMTVASTAMVLLVALGFAIVSGLLSTQFIRAEGQLRMDMIEGIAKYSPGQNDTAVVWDEIQGNYNCCGIDTADDWIRFSPLQGVPSSCRPDVFGKVSFLPGCFSESLRPARKAVEAGVCTTAVAAGVLLIGFLCNVLFCAVLKRTRNKEL</sequence>
<dbReference type="GO" id="GO:0005886">
    <property type="term" value="C:plasma membrane"/>
    <property type="evidence" value="ECO:0007669"/>
    <property type="project" value="TreeGrafter"/>
</dbReference>
<dbReference type="EMBL" id="MTYJ01000101">
    <property type="protein sequence ID" value="OQV14661.1"/>
    <property type="molecule type" value="Genomic_DNA"/>
</dbReference>
<dbReference type="AlphaFoldDB" id="A0A1W0WHH9"/>
<keyword evidence="3 5" id="KW-1133">Transmembrane helix</keyword>
<keyword evidence="4 5" id="KW-0472">Membrane</keyword>
<feature type="transmembrane region" description="Helical" evidence="5">
    <location>
        <begin position="12"/>
        <end position="30"/>
    </location>
</feature>
<evidence type="ECO:0000256" key="4">
    <source>
        <dbReference type="ARBA" id="ARBA00023136"/>
    </source>
</evidence>
<dbReference type="SUPFAM" id="SSF48652">
    <property type="entry name" value="Tetraspanin"/>
    <property type="match status" value="1"/>
</dbReference>
<feature type="transmembrane region" description="Helical" evidence="5">
    <location>
        <begin position="196"/>
        <end position="216"/>
    </location>
</feature>
<gene>
    <name evidence="6" type="ORF">BV898_11167</name>
</gene>
<dbReference type="PANTHER" id="PTHR19282">
    <property type="entry name" value="TETRASPANIN"/>
    <property type="match status" value="1"/>
</dbReference>